<proteinExistence type="predicted"/>
<dbReference type="Pfam" id="PF00595">
    <property type="entry name" value="PDZ"/>
    <property type="match status" value="1"/>
</dbReference>
<feature type="compositionally biased region" description="Polar residues" evidence="1">
    <location>
        <begin position="66"/>
        <end position="76"/>
    </location>
</feature>
<dbReference type="PANTHER" id="PTHR14063">
    <property type="entry name" value="PROTEIN LIN-7 HOMOLOG"/>
    <property type="match status" value="1"/>
</dbReference>
<comment type="caution">
    <text evidence="3">The sequence shown here is derived from an EMBL/GenBank/DDBJ whole genome shotgun (WGS) entry which is preliminary data.</text>
</comment>
<sequence>MKVLSPFRLPGSSSIERGRPKNHPKMRDFGKSSNRSAVALHSRGRSNNRSNPHDADDTSPREHYSTETFTPSSQYKVSEMVNPDGTVTVRNLVISADGSWKCQQEERDYHQSLEGPSSRRSAASQSYSTFLPQINSASHSLSYSTLKSEIDLPSSYKHSSDKVPELTPAASFDTSRSSRSSETSKAGKSRSDVSELSEAGAHELRRQRLAKSMNFAQKFGLQASPPLQTYTTKDDHLQQSPSSPRSLASSQSSQIMLLMRSPVGTRTPTTPATQTQDLESPPRTLCPATFSHKNRKTGNSSRSKHVVFLDYESDSSDENISSAKGKSASDDESSVFRNVVTPSPEGSGKIDEILGPPPHPTFLVPNADGADDGASKNSNRSTRSNGSRTMQRDVETPRIPIEIPPAQLSAAKYLSDEVQDADEEMTDTPFIHTVTVHKGSKGDKIGIFVGLKRFSYGKRLVVSRVAPDGKFANSGVDVGDIVVSINGKSMLEKPSSQEAFDIVLAAPDRVTFVVQKQGDIEDARSISGSTISSISKDWGYASTPERRGSTMKSISKSVHEVMEVEDNFEQKMTPDGSMIVSKETEIWEPVHAKANESWKLSGALAVAVKKLSPSQSPGIKIGIREASIGRFLYVSEISPSSPFVHTPLRVGDILLSINDVDLERNADVVVAYSALGKSTNEISIVARKAAESLNDFLQNRKELARSYSSKHAVGAKKNLENAGTETVERSVSTEKSRELVQVKSAKAENSPTNHDRKSPNSVPQLFEFDEEAYGASLHGYNSSKYIKITKSHPQEEVGIHLVPVVTEWGNLLTVSKIMPRTIAAGANISVGDAILAINGVDFRENADAKTAFAVMKRAMSDIRMELQPLSLFPTEISSKESKLKDNITVLEADSVGVVRTRTFDSNDDFISQTGTLKISGKLEAAPVGEEKWNAGTVGNNRVRNGLPESQDEDEAIIPSPTPKNHRKVWVTVQKNHPSEKVGISFAALERRLIVTNVSPSGLLRGTPVLPGDTILSINGVDFSLDPDVKYAFELVATATEDVLLEILKTGYAVDVDNNNSKSCFRRKFGCGQNKRQEYAVRLVRYSKEDDGETYDSSLADTIQF</sequence>
<feature type="domain" description="PDZ" evidence="2">
    <location>
        <begin position="969"/>
        <end position="1050"/>
    </location>
</feature>
<feature type="region of interest" description="Disordered" evidence="1">
    <location>
        <begin position="154"/>
        <end position="393"/>
    </location>
</feature>
<dbReference type="CDD" id="cd00136">
    <property type="entry name" value="PDZ_canonical"/>
    <property type="match status" value="1"/>
</dbReference>
<dbReference type="InterPro" id="IPR041489">
    <property type="entry name" value="PDZ_6"/>
</dbReference>
<dbReference type="Proteomes" id="UP000693970">
    <property type="component" value="Unassembled WGS sequence"/>
</dbReference>
<dbReference type="InterPro" id="IPR051109">
    <property type="entry name" value="MAM_complex_regulator"/>
</dbReference>
<feature type="region of interest" description="Disordered" evidence="1">
    <location>
        <begin position="714"/>
        <end position="735"/>
    </location>
</feature>
<keyword evidence="4" id="KW-1185">Reference proteome</keyword>
<feature type="domain" description="PDZ" evidence="2">
    <location>
        <begin position="605"/>
        <end position="690"/>
    </location>
</feature>
<feature type="region of interest" description="Disordered" evidence="1">
    <location>
        <begin position="99"/>
        <end position="126"/>
    </location>
</feature>
<evidence type="ECO:0000256" key="1">
    <source>
        <dbReference type="SAM" id="MobiDB-lite"/>
    </source>
</evidence>
<feature type="compositionally biased region" description="Low complexity" evidence="1">
    <location>
        <begin position="238"/>
        <end position="276"/>
    </location>
</feature>
<gene>
    <name evidence="3" type="ORF">IV203_000376</name>
</gene>
<feature type="region of interest" description="Disordered" evidence="1">
    <location>
        <begin position="1"/>
        <end position="77"/>
    </location>
</feature>
<feature type="domain" description="PDZ" evidence="2">
    <location>
        <begin position="785"/>
        <end position="870"/>
    </location>
</feature>
<reference evidence="3" key="2">
    <citation type="submission" date="2021-04" db="EMBL/GenBank/DDBJ databases">
        <authorList>
            <person name="Podell S."/>
        </authorList>
    </citation>
    <scope>NUCLEOTIDE SEQUENCE</scope>
    <source>
        <strain evidence="3">Hildebrandi</strain>
    </source>
</reference>
<dbReference type="InterPro" id="IPR001478">
    <property type="entry name" value="PDZ"/>
</dbReference>
<dbReference type="Pfam" id="PF17820">
    <property type="entry name" value="PDZ_6"/>
    <property type="match status" value="1"/>
</dbReference>
<name>A0A9K3PPX8_9STRA</name>
<dbReference type="EMBL" id="JAGRRH010000015">
    <property type="protein sequence ID" value="KAG7355690.1"/>
    <property type="molecule type" value="Genomic_DNA"/>
</dbReference>
<dbReference type="SMART" id="SM00228">
    <property type="entry name" value="PDZ"/>
    <property type="match status" value="4"/>
</dbReference>
<feature type="compositionally biased region" description="Basic and acidic residues" evidence="1">
    <location>
        <begin position="726"/>
        <end position="735"/>
    </location>
</feature>
<dbReference type="OrthoDB" id="48498at2759"/>
<feature type="compositionally biased region" description="Low complexity" evidence="1">
    <location>
        <begin position="170"/>
        <end position="186"/>
    </location>
</feature>
<dbReference type="PROSITE" id="PS50106">
    <property type="entry name" value="PDZ"/>
    <property type="match status" value="4"/>
</dbReference>
<accession>A0A9K3PPX8</accession>
<feature type="compositionally biased region" description="Low complexity" evidence="1">
    <location>
        <begin position="375"/>
        <end position="388"/>
    </location>
</feature>
<feature type="domain" description="PDZ" evidence="2">
    <location>
        <begin position="433"/>
        <end position="518"/>
    </location>
</feature>
<evidence type="ECO:0000259" key="2">
    <source>
        <dbReference type="PROSITE" id="PS50106"/>
    </source>
</evidence>
<feature type="region of interest" description="Disordered" evidence="1">
    <location>
        <begin position="934"/>
        <end position="962"/>
    </location>
</feature>
<feature type="compositionally biased region" description="Basic and acidic residues" evidence="1">
    <location>
        <begin position="51"/>
        <end position="65"/>
    </location>
</feature>
<organism evidence="3 4">
    <name type="scientific">Nitzschia inconspicua</name>
    <dbReference type="NCBI Taxonomy" id="303405"/>
    <lineage>
        <taxon>Eukaryota</taxon>
        <taxon>Sar</taxon>
        <taxon>Stramenopiles</taxon>
        <taxon>Ochrophyta</taxon>
        <taxon>Bacillariophyta</taxon>
        <taxon>Bacillariophyceae</taxon>
        <taxon>Bacillariophycidae</taxon>
        <taxon>Bacillariales</taxon>
        <taxon>Bacillariaceae</taxon>
        <taxon>Nitzschia</taxon>
    </lineage>
</organism>
<evidence type="ECO:0000313" key="4">
    <source>
        <dbReference type="Proteomes" id="UP000693970"/>
    </source>
</evidence>
<protein>
    <submittedName>
        <fullName evidence="3">PDZ domain containing protein</fullName>
    </submittedName>
</protein>
<reference evidence="3" key="1">
    <citation type="journal article" date="2021" name="Sci. Rep.">
        <title>Diploid genomic architecture of Nitzschia inconspicua, an elite biomass production diatom.</title>
        <authorList>
            <person name="Oliver A."/>
            <person name="Podell S."/>
            <person name="Pinowska A."/>
            <person name="Traller J.C."/>
            <person name="Smith S.R."/>
            <person name="McClure R."/>
            <person name="Beliaev A."/>
            <person name="Bohutskyi P."/>
            <person name="Hill E.A."/>
            <person name="Rabines A."/>
            <person name="Zheng H."/>
            <person name="Allen L.Z."/>
            <person name="Kuo A."/>
            <person name="Grigoriev I.V."/>
            <person name="Allen A.E."/>
            <person name="Hazlebeck D."/>
            <person name="Allen E.E."/>
        </authorList>
    </citation>
    <scope>NUCLEOTIDE SEQUENCE</scope>
    <source>
        <strain evidence="3">Hildebrandi</strain>
    </source>
</reference>
<dbReference type="AlphaFoldDB" id="A0A9K3PPX8"/>
<evidence type="ECO:0000313" key="3">
    <source>
        <dbReference type="EMBL" id="KAG7355690.1"/>
    </source>
</evidence>